<evidence type="ECO:0000313" key="1">
    <source>
        <dbReference type="EMBL" id="MFD1343979.1"/>
    </source>
</evidence>
<evidence type="ECO:0000313" key="2">
    <source>
        <dbReference type="Proteomes" id="UP001597135"/>
    </source>
</evidence>
<dbReference type="RefSeq" id="WP_386805390.1">
    <property type="nucleotide sequence ID" value="NZ_JBHTMU010000035.1"/>
</dbReference>
<dbReference type="Proteomes" id="UP001597135">
    <property type="component" value="Unassembled WGS sequence"/>
</dbReference>
<proteinExistence type="predicted"/>
<dbReference type="EMBL" id="JBHTMU010000035">
    <property type="protein sequence ID" value="MFD1343979.1"/>
    <property type="molecule type" value="Genomic_DNA"/>
</dbReference>
<reference evidence="2" key="1">
    <citation type="journal article" date="2019" name="Int. J. Syst. Evol. Microbiol.">
        <title>The Global Catalogue of Microorganisms (GCM) 10K type strain sequencing project: providing services to taxonomists for standard genome sequencing and annotation.</title>
        <authorList>
            <consortium name="The Broad Institute Genomics Platform"/>
            <consortium name="The Broad Institute Genome Sequencing Center for Infectious Disease"/>
            <person name="Wu L."/>
            <person name="Ma J."/>
        </authorList>
    </citation>
    <scope>NUCLEOTIDE SEQUENCE [LARGE SCALE GENOMIC DNA]</scope>
    <source>
        <strain evidence="2">CCUG 62953</strain>
    </source>
</reference>
<sequence length="288" mass="32028">MAGRRAVFFSSPGWRLVVLAAFATAAAFFAGVIATPSPQAALIAPKALENGLVEYRLVDFGADGVRFTEDDPVWVLRFPSSYDVQVPDLRRSQEQREANPAWKNNWELGMRLGPSGEPVTESTDLSGEGIALRVTAARVDYGDPGGDGWLLGSTFSAQVSRMAQYQCHPEIEEFPGIWRLREQRPAETAELRARLSDELGVPESRTGFVGKCRIEGTNFDRYIAYHEDGAVMGQGTCSRSERGTCTLTVWLPQRRETMLQFDRDRLSELRRIYASVVDLFTRATVSDP</sequence>
<comment type="caution">
    <text evidence="1">The sequence shown here is derived from an EMBL/GenBank/DDBJ whole genome shotgun (WGS) entry which is preliminary data.</text>
</comment>
<gene>
    <name evidence="1" type="ORF">ACFQ4E_16235</name>
</gene>
<keyword evidence="2" id="KW-1185">Reference proteome</keyword>
<name>A0ABW3ZLN9_9RHOB</name>
<protein>
    <recommendedName>
        <fullName evidence="3">DUF4340 domain-containing protein</fullName>
    </recommendedName>
</protein>
<evidence type="ECO:0008006" key="3">
    <source>
        <dbReference type="Google" id="ProtNLM"/>
    </source>
</evidence>
<accession>A0ABW3ZLN9</accession>
<organism evidence="1 2">
    <name type="scientific">Litorisediminicola beolgyonensis</name>
    <dbReference type="NCBI Taxonomy" id="1173614"/>
    <lineage>
        <taxon>Bacteria</taxon>
        <taxon>Pseudomonadati</taxon>
        <taxon>Pseudomonadota</taxon>
        <taxon>Alphaproteobacteria</taxon>
        <taxon>Rhodobacterales</taxon>
        <taxon>Paracoccaceae</taxon>
        <taxon>Litorisediminicola</taxon>
    </lineage>
</organism>